<dbReference type="InterPro" id="IPR052164">
    <property type="entry name" value="Anthracycline_SecMetBiosynth"/>
</dbReference>
<sequence>MSGRVVHFEVPAEDFDRATDFYRSAFGWEISPMPGMEYLMLSPTPTDEQGMPVEAGSINGGMFKRDAERPNPVVTIDVADIDATLEKVGTLGGSTVLPKQEVGRMGFVAYFKDSEGNLMGLWQNV</sequence>
<feature type="domain" description="VOC" evidence="1">
    <location>
        <begin position="4"/>
        <end position="124"/>
    </location>
</feature>
<accession>A0A4R8UC06</accession>
<name>A0A4R8UC06_9MICO</name>
<evidence type="ECO:0000259" key="1">
    <source>
        <dbReference type="PROSITE" id="PS51819"/>
    </source>
</evidence>
<dbReference type="SUPFAM" id="SSF54593">
    <property type="entry name" value="Glyoxalase/Bleomycin resistance protein/Dihydroxybiphenyl dioxygenase"/>
    <property type="match status" value="1"/>
</dbReference>
<dbReference type="InterPro" id="IPR037523">
    <property type="entry name" value="VOC_core"/>
</dbReference>
<dbReference type="InterPro" id="IPR029068">
    <property type="entry name" value="Glyas_Bleomycin-R_OHBP_Dase"/>
</dbReference>
<dbReference type="Gene3D" id="3.10.180.10">
    <property type="entry name" value="2,3-Dihydroxybiphenyl 1,2-Dioxygenase, domain 1"/>
    <property type="match status" value="1"/>
</dbReference>
<dbReference type="AlphaFoldDB" id="A0A4R8UC06"/>
<evidence type="ECO:0000313" key="3">
    <source>
        <dbReference type="Proteomes" id="UP000297866"/>
    </source>
</evidence>
<proteinExistence type="predicted"/>
<dbReference type="RefSeq" id="WP_134492343.1">
    <property type="nucleotide sequence ID" value="NZ_SOEZ01000072.1"/>
</dbReference>
<dbReference type="Proteomes" id="UP000297866">
    <property type="component" value="Unassembled WGS sequence"/>
</dbReference>
<dbReference type="CDD" id="cd07247">
    <property type="entry name" value="SgaA_N_like"/>
    <property type="match status" value="1"/>
</dbReference>
<organism evidence="2 3">
    <name type="scientific">Cryobacterium tagatosivorans</name>
    <dbReference type="NCBI Taxonomy" id="1259199"/>
    <lineage>
        <taxon>Bacteria</taxon>
        <taxon>Bacillati</taxon>
        <taxon>Actinomycetota</taxon>
        <taxon>Actinomycetes</taxon>
        <taxon>Micrococcales</taxon>
        <taxon>Microbacteriaceae</taxon>
        <taxon>Cryobacterium</taxon>
    </lineage>
</organism>
<reference evidence="2 3" key="1">
    <citation type="submission" date="2019-03" db="EMBL/GenBank/DDBJ databases">
        <title>Genomics of glacier-inhabiting Cryobacterium strains.</title>
        <authorList>
            <person name="Liu Q."/>
            <person name="Xin Y.-H."/>
        </authorList>
    </citation>
    <scope>NUCLEOTIDE SEQUENCE [LARGE SCALE GENOMIC DNA]</scope>
    <source>
        <strain evidence="2 3">Sr47</strain>
    </source>
</reference>
<dbReference type="OrthoDB" id="9793039at2"/>
<keyword evidence="3" id="KW-1185">Reference proteome</keyword>
<protein>
    <submittedName>
        <fullName evidence="2">VOC family protein</fullName>
    </submittedName>
</protein>
<dbReference type="Pfam" id="PF22677">
    <property type="entry name" value="Ble-like_N"/>
    <property type="match status" value="1"/>
</dbReference>
<gene>
    <name evidence="2" type="ORF">E3O23_14910</name>
</gene>
<comment type="caution">
    <text evidence="2">The sequence shown here is derived from an EMBL/GenBank/DDBJ whole genome shotgun (WGS) entry which is preliminary data.</text>
</comment>
<evidence type="ECO:0000313" key="2">
    <source>
        <dbReference type="EMBL" id="TFB47570.1"/>
    </source>
</evidence>
<dbReference type="PROSITE" id="PS51819">
    <property type="entry name" value="VOC"/>
    <property type="match status" value="1"/>
</dbReference>
<dbReference type="InterPro" id="IPR053863">
    <property type="entry name" value="Glyoxy/Ble-like_N"/>
</dbReference>
<dbReference type="EMBL" id="SOEZ01000072">
    <property type="protein sequence ID" value="TFB47570.1"/>
    <property type="molecule type" value="Genomic_DNA"/>
</dbReference>
<dbReference type="PANTHER" id="PTHR33993:SF2">
    <property type="entry name" value="VOC DOMAIN-CONTAINING PROTEIN"/>
    <property type="match status" value="1"/>
</dbReference>
<dbReference type="PANTHER" id="PTHR33993">
    <property type="entry name" value="GLYOXALASE-RELATED"/>
    <property type="match status" value="1"/>
</dbReference>